<dbReference type="PRINTS" id="PR00625">
    <property type="entry name" value="JDOMAIN"/>
</dbReference>
<feature type="compositionally biased region" description="Low complexity" evidence="1">
    <location>
        <begin position="216"/>
        <end position="229"/>
    </location>
</feature>
<dbReference type="Gene3D" id="1.10.287.110">
    <property type="entry name" value="DnaJ domain"/>
    <property type="match status" value="1"/>
</dbReference>
<reference evidence="3" key="1">
    <citation type="submission" date="2019-10" db="EMBL/GenBank/DDBJ databases">
        <authorList>
            <person name="Zhang R."/>
            <person name="Pan Y."/>
            <person name="Wang J."/>
            <person name="Ma R."/>
            <person name="Yu S."/>
        </authorList>
    </citation>
    <scope>NUCLEOTIDE SEQUENCE</scope>
    <source>
        <strain evidence="3">LA-IB0</strain>
        <tissue evidence="3">Leaf</tissue>
    </source>
</reference>
<feature type="region of interest" description="Disordered" evidence="1">
    <location>
        <begin position="367"/>
        <end position="461"/>
    </location>
</feature>
<dbReference type="Pfam" id="PF23551">
    <property type="entry name" value="Zn_ribbon_20"/>
    <property type="match status" value="1"/>
</dbReference>
<dbReference type="Pfam" id="PF11926">
    <property type="entry name" value="DUF3444"/>
    <property type="match status" value="1"/>
</dbReference>
<protein>
    <recommendedName>
        <fullName evidence="2">J domain-containing protein</fullName>
    </recommendedName>
</protein>
<accession>A0AAV6X978</accession>
<feature type="domain" description="J" evidence="2">
    <location>
        <begin position="141"/>
        <end position="205"/>
    </location>
</feature>
<comment type="caution">
    <text evidence="3">The sequence shown here is derived from an EMBL/GenBank/DDBJ whole genome shotgun (WGS) entry which is preliminary data.</text>
</comment>
<feature type="compositionally biased region" description="Polar residues" evidence="1">
    <location>
        <begin position="250"/>
        <end position="275"/>
    </location>
</feature>
<proteinExistence type="predicted"/>
<feature type="compositionally biased region" description="Polar residues" evidence="1">
    <location>
        <begin position="434"/>
        <end position="450"/>
    </location>
</feature>
<dbReference type="InterPro" id="IPR018253">
    <property type="entry name" value="DnaJ_domain_CS"/>
</dbReference>
<dbReference type="AlphaFoldDB" id="A0AAV6X978"/>
<feature type="region of interest" description="Disordered" evidence="1">
    <location>
        <begin position="216"/>
        <end position="288"/>
    </location>
</feature>
<keyword evidence="4" id="KW-1185">Reference proteome</keyword>
<gene>
    <name evidence="3" type="ORF">BUALT_Bualt07G0088500</name>
</gene>
<evidence type="ECO:0000313" key="3">
    <source>
        <dbReference type="EMBL" id="KAG8379439.1"/>
    </source>
</evidence>
<dbReference type="InterPro" id="IPR001623">
    <property type="entry name" value="DnaJ_domain"/>
</dbReference>
<sequence length="790" mass="89028">MPAGRPDPQMMPAMTCCSGPHDTKKSVKQPAVDVHTVNAICLLSYSDFKDPEYQTQDFAVIISVLTELKTDIFLKMDCNKDEAFRAKEISERKLLERDITGAKKFALKAQNLFPSLDGLSQFIEVIDVYVSHEKKINGEDDYYGILGADPFCGEEVLRKQYKRRALALHPDKNKSVGADGAFKLLSQAWSVLSDKDQKHAYDSKLNVRAASNLNSSFSSSTSMNTTTATPHVPTRARTPASIPRPRNPAPCTQNQYTPFSNPQPGPSYQNTSETATAPRYNPIPTPPSNTPQTFWTRCGRCRIQYEYAMIYLNQNLLCHRCLQPFFATEMPAPDVNLRRARPWPYSQQQQGVFAGFNNVPASALKTAEAASCQPSTDTLKRKHEETVHTPMENEALRRNNSVPEKVETEAASRGLTREKHIKRRRTDGQKEESQGTSRSNSSLKKTSANLMRNVDGKQESSSVKELSPIEIRAMLMRKGKMDVFGCLKYRETENSKASKMNKVETKNSVDASEETDKRTEEAFVDQKIILEETDDADVNQEETVSMVVPDANFHIFDEDREEGSFTENQVWAAYDDDDGMPRYYAFVHNVISRKPFKMQISWLNSRSTAEFGDLDWVGSGFTKSSGHFRVGKSVISKRINSFSHPVHWKKGARGAVQIFPTKGDVWALYRNWSPDWNELTADEIIHKYDVVVVLEDYDEDRGVLVAPLVKVAGFTSVFNQHVRPTDVQTIPREEMFRFSHQVPYCALNGLEGENAPNGCFELDPAALPMELLQVIPNAESAESEKDEKDC</sequence>
<dbReference type="SMART" id="SM00271">
    <property type="entry name" value="DnaJ"/>
    <property type="match status" value="1"/>
</dbReference>
<dbReference type="Proteomes" id="UP000826271">
    <property type="component" value="Unassembled WGS sequence"/>
</dbReference>
<dbReference type="PANTHER" id="PTHR44137">
    <property type="entry name" value="BNAC03G44070D PROTEIN"/>
    <property type="match status" value="1"/>
</dbReference>
<feature type="compositionally biased region" description="Basic and acidic residues" evidence="1">
    <location>
        <begin position="498"/>
        <end position="507"/>
    </location>
</feature>
<dbReference type="EMBL" id="WHWC01000007">
    <property type="protein sequence ID" value="KAG8379439.1"/>
    <property type="molecule type" value="Genomic_DNA"/>
</dbReference>
<dbReference type="PROSITE" id="PS00636">
    <property type="entry name" value="DNAJ_1"/>
    <property type="match status" value="1"/>
</dbReference>
<feature type="compositionally biased region" description="Basic and acidic residues" evidence="1">
    <location>
        <begin position="378"/>
        <end position="387"/>
    </location>
</feature>
<feature type="compositionally biased region" description="Basic and acidic residues" evidence="1">
    <location>
        <begin position="404"/>
        <end position="418"/>
    </location>
</feature>
<name>A0AAV6X978_9LAMI</name>
<dbReference type="PROSITE" id="PS50076">
    <property type="entry name" value="DNAJ_2"/>
    <property type="match status" value="1"/>
</dbReference>
<evidence type="ECO:0000256" key="1">
    <source>
        <dbReference type="SAM" id="MobiDB-lite"/>
    </source>
</evidence>
<dbReference type="PANTHER" id="PTHR44137:SF61">
    <property type="entry name" value="J DOMAIN-CONTAINING PROTEIN"/>
    <property type="match status" value="1"/>
</dbReference>
<dbReference type="CDD" id="cd06257">
    <property type="entry name" value="DnaJ"/>
    <property type="match status" value="1"/>
</dbReference>
<feature type="region of interest" description="Disordered" evidence="1">
    <location>
        <begin position="498"/>
        <end position="518"/>
    </location>
</feature>
<dbReference type="InterPro" id="IPR024593">
    <property type="entry name" value="DUF3444"/>
</dbReference>
<evidence type="ECO:0000313" key="4">
    <source>
        <dbReference type="Proteomes" id="UP000826271"/>
    </source>
</evidence>
<dbReference type="InterPro" id="IPR056988">
    <property type="entry name" value="Zn_ribbon_pln"/>
</dbReference>
<dbReference type="SUPFAM" id="SSF46565">
    <property type="entry name" value="Chaperone J-domain"/>
    <property type="match status" value="1"/>
</dbReference>
<dbReference type="InterPro" id="IPR036869">
    <property type="entry name" value="J_dom_sf"/>
</dbReference>
<organism evidence="3 4">
    <name type="scientific">Buddleja alternifolia</name>
    <dbReference type="NCBI Taxonomy" id="168488"/>
    <lineage>
        <taxon>Eukaryota</taxon>
        <taxon>Viridiplantae</taxon>
        <taxon>Streptophyta</taxon>
        <taxon>Embryophyta</taxon>
        <taxon>Tracheophyta</taxon>
        <taxon>Spermatophyta</taxon>
        <taxon>Magnoliopsida</taxon>
        <taxon>eudicotyledons</taxon>
        <taxon>Gunneridae</taxon>
        <taxon>Pentapetalae</taxon>
        <taxon>asterids</taxon>
        <taxon>lamiids</taxon>
        <taxon>Lamiales</taxon>
        <taxon>Scrophulariaceae</taxon>
        <taxon>Buddlejeae</taxon>
        <taxon>Buddleja</taxon>
    </lineage>
</organism>
<dbReference type="Pfam" id="PF00226">
    <property type="entry name" value="DnaJ"/>
    <property type="match status" value="1"/>
</dbReference>
<evidence type="ECO:0000259" key="2">
    <source>
        <dbReference type="PROSITE" id="PS50076"/>
    </source>
</evidence>